<dbReference type="PANTHER" id="PTHR38118">
    <property type="entry name" value="ANCHORED CELL WALL PROTEIN 11-RELATED"/>
    <property type="match status" value="1"/>
</dbReference>
<feature type="compositionally biased region" description="Polar residues" evidence="1">
    <location>
        <begin position="175"/>
        <end position="208"/>
    </location>
</feature>
<feature type="transmembrane region" description="Helical" evidence="2">
    <location>
        <begin position="214"/>
        <end position="233"/>
    </location>
</feature>
<name>A0A9P7Z329_9HELO</name>
<accession>A0A9P7Z329</accession>
<dbReference type="AlphaFoldDB" id="A0A9P7Z329"/>
<evidence type="ECO:0000313" key="5">
    <source>
        <dbReference type="Proteomes" id="UP000887226"/>
    </source>
</evidence>
<keyword evidence="2" id="KW-0472">Membrane</keyword>
<evidence type="ECO:0000256" key="1">
    <source>
        <dbReference type="SAM" id="MobiDB-lite"/>
    </source>
</evidence>
<comment type="caution">
    <text evidence="4">The sequence shown here is derived from an EMBL/GenBank/DDBJ whole genome shotgun (WGS) entry which is preliminary data.</text>
</comment>
<feature type="region of interest" description="Disordered" evidence="1">
    <location>
        <begin position="173"/>
        <end position="210"/>
    </location>
</feature>
<keyword evidence="5" id="KW-1185">Reference proteome</keyword>
<keyword evidence="2" id="KW-0812">Transmembrane</keyword>
<reference evidence="4" key="1">
    <citation type="journal article" date="2021" name="IMA Fungus">
        <title>Genomic characterization of three marine fungi, including Emericellopsis atlantica sp. nov. with signatures of a generalist lifestyle and marine biomass degradation.</title>
        <authorList>
            <person name="Hagestad O.C."/>
            <person name="Hou L."/>
            <person name="Andersen J.H."/>
            <person name="Hansen E.H."/>
            <person name="Altermark B."/>
            <person name="Li C."/>
            <person name="Kuhnert E."/>
            <person name="Cox R.J."/>
            <person name="Crous P.W."/>
            <person name="Spatafora J.W."/>
            <person name="Lail K."/>
            <person name="Amirebrahimi M."/>
            <person name="Lipzen A."/>
            <person name="Pangilinan J."/>
            <person name="Andreopoulos W."/>
            <person name="Hayes R.D."/>
            <person name="Ng V."/>
            <person name="Grigoriev I.V."/>
            <person name="Jackson S.A."/>
            <person name="Sutton T.D.S."/>
            <person name="Dobson A.D.W."/>
            <person name="Rama T."/>
        </authorList>
    </citation>
    <scope>NUCLEOTIDE SEQUENCE</scope>
    <source>
        <strain evidence="4">TRa3180A</strain>
    </source>
</reference>
<protein>
    <recommendedName>
        <fullName evidence="3">DUF7707 domain-containing protein</fullName>
    </recommendedName>
</protein>
<dbReference type="PANTHER" id="PTHR38118:SF3">
    <property type="entry name" value="ANCHORED CELL WALL PROTEIN 11"/>
    <property type="match status" value="1"/>
</dbReference>
<feature type="region of interest" description="Disordered" evidence="1">
    <location>
        <begin position="128"/>
        <end position="160"/>
    </location>
</feature>
<dbReference type="Proteomes" id="UP000887226">
    <property type="component" value="Unassembled WGS sequence"/>
</dbReference>
<organism evidence="4 5">
    <name type="scientific">Calycina marina</name>
    <dbReference type="NCBI Taxonomy" id="1763456"/>
    <lineage>
        <taxon>Eukaryota</taxon>
        <taxon>Fungi</taxon>
        <taxon>Dikarya</taxon>
        <taxon>Ascomycota</taxon>
        <taxon>Pezizomycotina</taxon>
        <taxon>Leotiomycetes</taxon>
        <taxon>Helotiales</taxon>
        <taxon>Pezizellaceae</taxon>
        <taxon>Calycina</taxon>
    </lineage>
</organism>
<feature type="domain" description="DUF7707" evidence="3">
    <location>
        <begin position="15"/>
        <end position="98"/>
    </location>
</feature>
<sequence length="234" mass="23743">MRPRYHSKTELHGVTQLSICRTICSGDTAVNICAADTLEFESTCSSTNAPPELTSYTGTILTFACGKTFTQCIVANPEDAAAQAACQATQKTLCGHLDLANFEAALPSSSSSSSSSCYLAPIRPTSSPTLATTTSTQQIPSPQSATTSTQKSLAPPPSSLSATVATTFVSSSGSQALGSTTSDSSSRNETSAVPSSSTLAAPTRQTQTGNGGSILLTGAKAVAGFGAIIFVVIL</sequence>
<evidence type="ECO:0000313" key="4">
    <source>
        <dbReference type="EMBL" id="KAG9244420.1"/>
    </source>
</evidence>
<dbReference type="EMBL" id="MU253907">
    <property type="protein sequence ID" value="KAG9244420.1"/>
    <property type="molecule type" value="Genomic_DNA"/>
</dbReference>
<proteinExistence type="predicted"/>
<dbReference type="InterPro" id="IPR056124">
    <property type="entry name" value="DUF7707"/>
</dbReference>
<dbReference type="Pfam" id="PF24808">
    <property type="entry name" value="DUF7707"/>
    <property type="match status" value="1"/>
</dbReference>
<evidence type="ECO:0000256" key="2">
    <source>
        <dbReference type="SAM" id="Phobius"/>
    </source>
</evidence>
<keyword evidence="2" id="KW-1133">Transmembrane helix</keyword>
<gene>
    <name evidence="4" type="ORF">BJ878DRAFT_72130</name>
</gene>
<evidence type="ECO:0000259" key="3">
    <source>
        <dbReference type="Pfam" id="PF24808"/>
    </source>
</evidence>